<dbReference type="InterPro" id="IPR016032">
    <property type="entry name" value="Sig_transdc_resp-reg_C-effctor"/>
</dbReference>
<dbReference type="EMBL" id="SMFL01000026">
    <property type="protein sequence ID" value="TDE08394.1"/>
    <property type="molecule type" value="Genomic_DNA"/>
</dbReference>
<keyword evidence="3" id="KW-1185">Reference proteome</keyword>
<dbReference type="PANTHER" id="PTHR45566:SF1">
    <property type="entry name" value="HTH-TYPE TRANSCRIPTIONAL REGULATOR YHJB-RELATED"/>
    <property type="match status" value="1"/>
</dbReference>
<dbReference type="GO" id="GO:0003677">
    <property type="term" value="F:DNA binding"/>
    <property type="evidence" value="ECO:0007669"/>
    <property type="project" value="InterPro"/>
</dbReference>
<comment type="caution">
    <text evidence="2">The sequence shown here is derived from an EMBL/GenBank/DDBJ whole genome shotgun (WGS) entry which is preliminary data.</text>
</comment>
<dbReference type="Gene3D" id="3.40.50.2300">
    <property type="match status" value="1"/>
</dbReference>
<accession>A0A4R5DAC5</accession>
<dbReference type="InterPro" id="IPR051015">
    <property type="entry name" value="EvgA-like"/>
</dbReference>
<dbReference type="GO" id="GO:0006355">
    <property type="term" value="P:regulation of DNA-templated transcription"/>
    <property type="evidence" value="ECO:0007669"/>
    <property type="project" value="InterPro"/>
</dbReference>
<sequence length="206" mass="23506">MVTLAIIDPFPVVRLGVRIIISQNFKDINILDVDSFLLLSTLHPKTIPDIIIIGLGTERTLFYVKIIHDIRVRFPYTRIIVIDRCIQVQQVKRYMEAGVIGFVSLQTDVGCLVACFERVLNGNRSIFVTDAVDYGKREVISQKQIRTILLTQWEREIAECLCDGLKPSHIADIAGKSRSSISAIKNRIFQKLEINNIRELVELMRP</sequence>
<dbReference type="SUPFAM" id="SSF46894">
    <property type="entry name" value="C-terminal effector domain of the bipartite response regulators"/>
    <property type="match status" value="1"/>
</dbReference>
<dbReference type="PANTHER" id="PTHR45566">
    <property type="entry name" value="HTH-TYPE TRANSCRIPTIONAL REGULATOR YHJB-RELATED"/>
    <property type="match status" value="1"/>
</dbReference>
<dbReference type="PROSITE" id="PS50043">
    <property type="entry name" value="HTH_LUXR_2"/>
    <property type="match status" value="1"/>
</dbReference>
<dbReference type="RefSeq" id="WP_131962828.1">
    <property type="nucleotide sequence ID" value="NZ_SMFL01000026.1"/>
</dbReference>
<evidence type="ECO:0000313" key="3">
    <source>
        <dbReference type="Proteomes" id="UP000294850"/>
    </source>
</evidence>
<evidence type="ECO:0000313" key="2">
    <source>
        <dbReference type="EMBL" id="TDE08394.1"/>
    </source>
</evidence>
<proteinExistence type="predicted"/>
<dbReference type="Proteomes" id="UP000294850">
    <property type="component" value="Unassembled WGS sequence"/>
</dbReference>
<reference evidence="2 3" key="1">
    <citation type="submission" date="2019-03" db="EMBL/GenBank/DDBJ databases">
        <title>Dyadobacter AR-3-6 sp. nov., isolated from arctic soil.</title>
        <authorList>
            <person name="Chaudhary D.K."/>
        </authorList>
    </citation>
    <scope>NUCLEOTIDE SEQUENCE [LARGE SCALE GENOMIC DNA]</scope>
    <source>
        <strain evidence="2 3">AR-3-6</strain>
    </source>
</reference>
<dbReference type="InterPro" id="IPR000792">
    <property type="entry name" value="Tscrpt_reg_LuxR_C"/>
</dbReference>
<dbReference type="Pfam" id="PF00196">
    <property type="entry name" value="GerE"/>
    <property type="match status" value="1"/>
</dbReference>
<gene>
    <name evidence="2" type="ORF">E0F88_32570</name>
</gene>
<evidence type="ECO:0000259" key="1">
    <source>
        <dbReference type="PROSITE" id="PS50043"/>
    </source>
</evidence>
<organism evidence="2 3">
    <name type="scientific">Dyadobacter psychrotolerans</name>
    <dbReference type="NCBI Taxonomy" id="2541721"/>
    <lineage>
        <taxon>Bacteria</taxon>
        <taxon>Pseudomonadati</taxon>
        <taxon>Bacteroidota</taxon>
        <taxon>Cytophagia</taxon>
        <taxon>Cytophagales</taxon>
        <taxon>Spirosomataceae</taxon>
        <taxon>Dyadobacter</taxon>
    </lineage>
</organism>
<feature type="domain" description="HTH luxR-type" evidence="1">
    <location>
        <begin position="143"/>
        <end position="206"/>
    </location>
</feature>
<name>A0A4R5DAC5_9BACT</name>
<protein>
    <submittedName>
        <fullName evidence="2">Response regulator transcription factor</fullName>
    </submittedName>
</protein>
<dbReference type="AlphaFoldDB" id="A0A4R5DAC5"/>
<dbReference type="SMART" id="SM00421">
    <property type="entry name" value="HTH_LUXR"/>
    <property type="match status" value="1"/>
</dbReference>
<dbReference type="OrthoDB" id="1013073at2"/>